<evidence type="ECO:0000256" key="1">
    <source>
        <dbReference type="ARBA" id="ARBA00008861"/>
    </source>
</evidence>
<dbReference type="Proteomes" id="UP000800200">
    <property type="component" value="Unassembled WGS sequence"/>
</dbReference>
<dbReference type="Pfam" id="PF06094">
    <property type="entry name" value="GGACT"/>
    <property type="match status" value="1"/>
</dbReference>
<sequence length="166" mass="18642">MSPIPQPPPLPPNALLTISSLIDPEVLQAILELPEPPPVRRASITGFSVKMWGIYPALVRDENGKVSGTVWEVISKAQFLRLAAYETSVYTWCECDVKLNDGEILHNCRTFCWAGDSDSKGLEDGSFNLERYQKYFKSSVTRRRPLLEHPPARERDFAVIFGPLPA</sequence>
<evidence type="ECO:0000313" key="5">
    <source>
        <dbReference type="EMBL" id="KAF2191166.1"/>
    </source>
</evidence>
<dbReference type="InterPro" id="IPR013024">
    <property type="entry name" value="GGCT-like"/>
</dbReference>
<dbReference type="AlphaFoldDB" id="A0A6A6EMK9"/>
<accession>A0A6A6EMK9</accession>
<dbReference type="OrthoDB" id="3262926at2759"/>
<protein>
    <recommendedName>
        <fullName evidence="3">Putative gamma-glutamylcyclotransferase</fullName>
    </recommendedName>
</protein>
<organism evidence="5 6">
    <name type="scientific">Zopfia rhizophila CBS 207.26</name>
    <dbReference type="NCBI Taxonomy" id="1314779"/>
    <lineage>
        <taxon>Eukaryota</taxon>
        <taxon>Fungi</taxon>
        <taxon>Dikarya</taxon>
        <taxon>Ascomycota</taxon>
        <taxon>Pezizomycotina</taxon>
        <taxon>Dothideomycetes</taxon>
        <taxon>Dothideomycetes incertae sedis</taxon>
        <taxon>Zopfiaceae</taxon>
        <taxon>Zopfia</taxon>
    </lineage>
</organism>
<dbReference type="PANTHER" id="PTHR31544:SF4">
    <property type="entry name" value="GAMMA-GLUTAMYLCYCLOTRANSFERASE-RELATED"/>
    <property type="match status" value="1"/>
</dbReference>
<dbReference type="Gene3D" id="3.10.490.10">
    <property type="entry name" value="Gamma-glutamyl cyclotransferase-like"/>
    <property type="match status" value="1"/>
</dbReference>
<evidence type="ECO:0000256" key="3">
    <source>
        <dbReference type="ARBA" id="ARBA00030602"/>
    </source>
</evidence>
<evidence type="ECO:0000313" key="6">
    <source>
        <dbReference type="Proteomes" id="UP000800200"/>
    </source>
</evidence>
<reference evidence="5" key="1">
    <citation type="journal article" date="2020" name="Stud. Mycol.">
        <title>101 Dothideomycetes genomes: a test case for predicting lifestyles and emergence of pathogens.</title>
        <authorList>
            <person name="Haridas S."/>
            <person name="Albert R."/>
            <person name="Binder M."/>
            <person name="Bloem J."/>
            <person name="Labutti K."/>
            <person name="Salamov A."/>
            <person name="Andreopoulos B."/>
            <person name="Baker S."/>
            <person name="Barry K."/>
            <person name="Bills G."/>
            <person name="Bluhm B."/>
            <person name="Cannon C."/>
            <person name="Castanera R."/>
            <person name="Culley D."/>
            <person name="Daum C."/>
            <person name="Ezra D."/>
            <person name="Gonzalez J."/>
            <person name="Henrissat B."/>
            <person name="Kuo A."/>
            <person name="Liang C."/>
            <person name="Lipzen A."/>
            <person name="Lutzoni F."/>
            <person name="Magnuson J."/>
            <person name="Mondo S."/>
            <person name="Nolan M."/>
            <person name="Ohm R."/>
            <person name="Pangilinan J."/>
            <person name="Park H.-J."/>
            <person name="Ramirez L."/>
            <person name="Alfaro M."/>
            <person name="Sun H."/>
            <person name="Tritt A."/>
            <person name="Yoshinaga Y."/>
            <person name="Zwiers L.-H."/>
            <person name="Turgeon B."/>
            <person name="Goodwin S."/>
            <person name="Spatafora J."/>
            <person name="Crous P."/>
            <person name="Grigoriev I."/>
        </authorList>
    </citation>
    <scope>NUCLEOTIDE SEQUENCE</scope>
    <source>
        <strain evidence="5">CBS 207.26</strain>
    </source>
</reference>
<dbReference type="InterPro" id="IPR036568">
    <property type="entry name" value="GGCT-like_sf"/>
</dbReference>
<evidence type="ECO:0000256" key="2">
    <source>
        <dbReference type="ARBA" id="ARBA00022679"/>
    </source>
</evidence>
<gene>
    <name evidence="5" type="ORF">K469DRAFT_732652</name>
</gene>
<dbReference type="CDD" id="cd06661">
    <property type="entry name" value="GGCT_like"/>
    <property type="match status" value="1"/>
</dbReference>
<name>A0A6A6EMK9_9PEZI</name>
<dbReference type="InterPro" id="IPR045038">
    <property type="entry name" value="AIG2-like"/>
</dbReference>
<keyword evidence="2" id="KW-0808">Transferase</keyword>
<proteinExistence type="inferred from homology"/>
<keyword evidence="6" id="KW-1185">Reference proteome</keyword>
<dbReference type="SUPFAM" id="SSF110857">
    <property type="entry name" value="Gamma-glutamyl cyclotransferase-like"/>
    <property type="match status" value="1"/>
</dbReference>
<dbReference type="EMBL" id="ML994617">
    <property type="protein sequence ID" value="KAF2191166.1"/>
    <property type="molecule type" value="Genomic_DNA"/>
</dbReference>
<dbReference type="GO" id="GO:0016740">
    <property type="term" value="F:transferase activity"/>
    <property type="evidence" value="ECO:0007669"/>
    <property type="project" value="UniProtKB-KW"/>
</dbReference>
<comment type="similarity">
    <text evidence="1">Belongs to the gamma-glutamylcyclotransferase family.</text>
</comment>
<dbReference type="InterPro" id="IPR009288">
    <property type="entry name" value="AIG2-like_dom"/>
</dbReference>
<feature type="domain" description="Gamma-glutamylcyclotransferase AIG2-like" evidence="4">
    <location>
        <begin position="25"/>
        <end position="124"/>
    </location>
</feature>
<evidence type="ECO:0000259" key="4">
    <source>
        <dbReference type="Pfam" id="PF06094"/>
    </source>
</evidence>
<dbReference type="PANTHER" id="PTHR31544">
    <property type="entry name" value="AIG2-LIKE PROTEIN D"/>
    <property type="match status" value="1"/>
</dbReference>